<sequence>MTLDIRGGDFHVKLTRFEQVRIHAMPDDQGHERRRYPRFHGLHLMANIGGKLVRVAEISAGGMTLEAGFKVTASTLRFTLYPSDNGKLDINHGIGGACCLVREDERFVALRFEPATYRLVKFIAECSDTGPEKDSFLGS</sequence>
<dbReference type="PATRIC" id="fig|1244869.3.peg.138"/>
<gene>
    <name evidence="1" type="ORF">H261_00730</name>
</gene>
<dbReference type="STRING" id="1244869.H261_00730"/>
<accession>M3AHN0</accession>
<protein>
    <recommendedName>
        <fullName evidence="3">PilZ domain-containing protein</fullName>
    </recommendedName>
</protein>
<name>M3AHN0_9PROT</name>
<evidence type="ECO:0000313" key="1">
    <source>
        <dbReference type="EMBL" id="EME72059.1"/>
    </source>
</evidence>
<dbReference type="Proteomes" id="UP000011744">
    <property type="component" value="Unassembled WGS sequence"/>
</dbReference>
<evidence type="ECO:0000313" key="2">
    <source>
        <dbReference type="Proteomes" id="UP000011744"/>
    </source>
</evidence>
<organism evidence="1 2">
    <name type="scientific">Paramagnetospirillum caucaseum</name>
    <dbReference type="NCBI Taxonomy" id="1244869"/>
    <lineage>
        <taxon>Bacteria</taxon>
        <taxon>Pseudomonadati</taxon>
        <taxon>Pseudomonadota</taxon>
        <taxon>Alphaproteobacteria</taxon>
        <taxon>Rhodospirillales</taxon>
        <taxon>Magnetospirillaceae</taxon>
        <taxon>Paramagnetospirillum</taxon>
    </lineage>
</organism>
<proteinExistence type="predicted"/>
<reference evidence="1 2" key="1">
    <citation type="journal article" date="2014" name="Genome Announc.">
        <title>Draft Genome Sequence of Magnetospirillum sp. Strain SO-1, a Freshwater Magnetotactic Bacterium Isolated from the Ol'khovka River, Russia.</title>
        <authorList>
            <person name="Grouzdev D.S."/>
            <person name="Dziuba M.V."/>
            <person name="Sukhacheva M.S."/>
            <person name="Mardanov A.V."/>
            <person name="Beletskiy A.V."/>
            <person name="Kuznetsov B.B."/>
            <person name="Skryabin K.G."/>
        </authorList>
    </citation>
    <scope>NUCLEOTIDE SEQUENCE [LARGE SCALE GENOMIC DNA]</scope>
    <source>
        <strain evidence="1 2">SO-1</strain>
    </source>
</reference>
<comment type="caution">
    <text evidence="1">The sequence shown here is derived from an EMBL/GenBank/DDBJ whole genome shotgun (WGS) entry which is preliminary data.</text>
</comment>
<dbReference type="AlphaFoldDB" id="M3AHN0"/>
<dbReference type="EMBL" id="AONQ01000001">
    <property type="protein sequence ID" value="EME72059.1"/>
    <property type="molecule type" value="Genomic_DNA"/>
</dbReference>
<keyword evidence="2" id="KW-1185">Reference proteome</keyword>
<evidence type="ECO:0008006" key="3">
    <source>
        <dbReference type="Google" id="ProtNLM"/>
    </source>
</evidence>